<reference evidence="8" key="1">
    <citation type="submission" date="2017-01" db="EMBL/GenBank/DDBJ databases">
        <authorList>
            <person name="Varghese N."/>
            <person name="Submissions S."/>
        </authorList>
    </citation>
    <scope>NUCLEOTIDE SEQUENCE [LARGE SCALE GENOMIC DNA]</scope>
    <source>
        <strain evidence="8">DSM 22306</strain>
    </source>
</reference>
<evidence type="ECO:0000313" key="8">
    <source>
        <dbReference type="Proteomes" id="UP000185999"/>
    </source>
</evidence>
<organism evidence="7 8">
    <name type="scientific">Neptunomonas antarctica</name>
    <dbReference type="NCBI Taxonomy" id="619304"/>
    <lineage>
        <taxon>Bacteria</taxon>
        <taxon>Pseudomonadati</taxon>
        <taxon>Pseudomonadota</taxon>
        <taxon>Gammaproteobacteria</taxon>
        <taxon>Oceanospirillales</taxon>
        <taxon>Oceanospirillaceae</taxon>
        <taxon>Neptunomonas</taxon>
    </lineage>
</organism>
<evidence type="ECO:0000259" key="5">
    <source>
        <dbReference type="Pfam" id="PF25917"/>
    </source>
</evidence>
<gene>
    <name evidence="7" type="ORF">SAMN05421760_1032</name>
</gene>
<dbReference type="InterPro" id="IPR058625">
    <property type="entry name" value="MdtA-like_BSH"/>
</dbReference>
<dbReference type="SUPFAM" id="SSF111369">
    <property type="entry name" value="HlyD-like secretion proteins"/>
    <property type="match status" value="2"/>
</dbReference>
<proteinExistence type="inferred from homology"/>
<evidence type="ECO:0000259" key="6">
    <source>
        <dbReference type="Pfam" id="PF25990"/>
    </source>
</evidence>
<feature type="domain" description="YknX-like beta-barrel" evidence="6">
    <location>
        <begin position="260"/>
        <end position="349"/>
    </location>
</feature>
<evidence type="ECO:0000256" key="1">
    <source>
        <dbReference type="ARBA" id="ARBA00004196"/>
    </source>
</evidence>
<feature type="transmembrane region" description="Helical" evidence="4">
    <location>
        <begin position="29"/>
        <end position="49"/>
    </location>
</feature>
<comment type="similarity">
    <text evidence="2">Belongs to the membrane fusion protein (MFP) (TC 8.A.1) family.</text>
</comment>
<dbReference type="InterPro" id="IPR050739">
    <property type="entry name" value="MFP"/>
</dbReference>
<dbReference type="GO" id="GO:0030313">
    <property type="term" value="C:cell envelope"/>
    <property type="evidence" value="ECO:0007669"/>
    <property type="project" value="UniProtKB-SubCell"/>
</dbReference>
<dbReference type="EMBL" id="FTOE01000003">
    <property type="protein sequence ID" value="SIS65480.1"/>
    <property type="molecule type" value="Genomic_DNA"/>
</dbReference>
<evidence type="ECO:0000256" key="4">
    <source>
        <dbReference type="SAM" id="Phobius"/>
    </source>
</evidence>
<dbReference type="PANTHER" id="PTHR30386">
    <property type="entry name" value="MEMBRANE FUSION SUBUNIT OF EMRAB-TOLC MULTIDRUG EFFLUX PUMP"/>
    <property type="match status" value="1"/>
</dbReference>
<keyword evidence="4" id="KW-1133">Transmembrane helix</keyword>
<name>A0A1N7KVP2_9GAMM</name>
<evidence type="ECO:0000256" key="3">
    <source>
        <dbReference type="SAM" id="Coils"/>
    </source>
</evidence>
<dbReference type="PANTHER" id="PTHR30386:SF19">
    <property type="entry name" value="MULTIDRUG EXPORT PROTEIN EMRA-RELATED"/>
    <property type="match status" value="1"/>
</dbReference>
<dbReference type="STRING" id="619304.SAMN05421760_1032"/>
<dbReference type="Pfam" id="PF25990">
    <property type="entry name" value="Beta-barrel_YknX"/>
    <property type="match status" value="1"/>
</dbReference>
<accession>A0A1N7KVP2</accession>
<dbReference type="Gene3D" id="2.40.30.170">
    <property type="match status" value="1"/>
</dbReference>
<keyword evidence="8" id="KW-1185">Reference proteome</keyword>
<feature type="coiled-coil region" evidence="3">
    <location>
        <begin position="119"/>
        <end position="146"/>
    </location>
</feature>
<keyword evidence="3" id="KW-0175">Coiled coil</keyword>
<dbReference type="Gene3D" id="2.40.50.100">
    <property type="match status" value="1"/>
</dbReference>
<keyword evidence="4" id="KW-0472">Membrane</keyword>
<comment type="subcellular location">
    <subcellularLocation>
        <location evidence="1">Cell envelope</location>
    </subcellularLocation>
</comment>
<feature type="domain" description="Multidrug resistance protein MdtA-like barrel-sandwich hybrid" evidence="5">
    <location>
        <begin position="67"/>
        <end position="253"/>
    </location>
</feature>
<dbReference type="Pfam" id="PF25917">
    <property type="entry name" value="BSH_RND"/>
    <property type="match status" value="1"/>
</dbReference>
<protein>
    <submittedName>
        <fullName evidence="7">Membrane fusion protein, multidrug efflux system</fullName>
    </submittedName>
</protein>
<dbReference type="InterPro" id="IPR058636">
    <property type="entry name" value="Beta-barrel_YknX"/>
</dbReference>
<dbReference type="GO" id="GO:0055085">
    <property type="term" value="P:transmembrane transport"/>
    <property type="evidence" value="ECO:0007669"/>
    <property type="project" value="InterPro"/>
</dbReference>
<sequence>MNVAADNPKLSSEELIQRNKLQQRKLMRLLLMMVVPLLGLLIIGFFYLYGGRYVETDNAYVKADMLQISAEVSGKIQHVDVKENQTVAAGQLLFQLDAAPYKVAVAKSEAELAQVYTQLVVLKASYREIQAELALAESRYNFAVKEQKRQSDLLNRHYVSTSQFEDAKQTTSLAALQIVVVKENLKRIAEELGGSIDSPIKQHSDYLAIHAELEQALLDLSYTEVHAPTAGTLSLPPKPGQYLPAGKTAMFMVSNDHMWIEANFTEKELTHVHPGLPVSIHIDTYPDSEWSGVVESVSPATSAEFSVIPAQNATGNWVKISQRVPVKITLDTVDNLPELRAGLSAITEIDTGQKRSLFGMML</sequence>
<dbReference type="Proteomes" id="UP000185999">
    <property type="component" value="Unassembled WGS sequence"/>
</dbReference>
<dbReference type="RefSeq" id="WP_202904913.1">
    <property type="nucleotide sequence ID" value="NZ_FTOE01000003.1"/>
</dbReference>
<evidence type="ECO:0000256" key="2">
    <source>
        <dbReference type="ARBA" id="ARBA00009477"/>
    </source>
</evidence>
<keyword evidence="4" id="KW-0812">Transmembrane</keyword>
<evidence type="ECO:0000313" key="7">
    <source>
        <dbReference type="EMBL" id="SIS65480.1"/>
    </source>
</evidence>
<dbReference type="AlphaFoldDB" id="A0A1N7KVP2"/>